<dbReference type="PANTHER" id="PTHR11915">
    <property type="entry name" value="SPECTRIN/FILAMIN RELATED CYTOSKELETAL PROTEIN"/>
    <property type="match status" value="1"/>
</dbReference>
<dbReference type="SUPFAM" id="SSF49723">
    <property type="entry name" value="Lipase/lipooxygenase domain (PLAT/LH2 domain)"/>
    <property type="match status" value="1"/>
</dbReference>
<evidence type="ECO:0000313" key="3">
    <source>
        <dbReference type="Proteomes" id="UP001152795"/>
    </source>
</evidence>
<dbReference type="InterPro" id="IPR018159">
    <property type="entry name" value="Spectrin/alpha-actinin"/>
</dbReference>
<proteinExistence type="predicted"/>
<dbReference type="Gene3D" id="1.10.418.10">
    <property type="entry name" value="Calponin-like domain"/>
    <property type="match status" value="2"/>
</dbReference>
<comment type="caution">
    <text evidence="1">Lacks conserved residue(s) required for the propagation of feature annotation.</text>
</comment>
<dbReference type="InterPro" id="IPR036872">
    <property type="entry name" value="CH_dom_sf"/>
</dbReference>
<dbReference type="SUPFAM" id="SSF46966">
    <property type="entry name" value="Spectrin repeat"/>
    <property type="match status" value="12"/>
</dbReference>
<dbReference type="FunFam" id="1.10.418.10:FF:000057">
    <property type="entry name" value="Calmin"/>
    <property type="match status" value="1"/>
</dbReference>
<protein>
    <submittedName>
        <fullName evidence="2">Dystrophin isoform X1</fullName>
    </submittedName>
</protein>
<organism evidence="2 3">
    <name type="scientific">Paramuricea clavata</name>
    <name type="common">Red gorgonian</name>
    <name type="synonym">Violescent sea-whip</name>
    <dbReference type="NCBI Taxonomy" id="317549"/>
    <lineage>
        <taxon>Eukaryota</taxon>
        <taxon>Metazoa</taxon>
        <taxon>Cnidaria</taxon>
        <taxon>Anthozoa</taxon>
        <taxon>Octocorallia</taxon>
        <taxon>Malacalcyonacea</taxon>
        <taxon>Plexauridae</taxon>
        <taxon>Paramuricea</taxon>
    </lineage>
</organism>
<dbReference type="PROSITE" id="PS50095">
    <property type="entry name" value="PLAT"/>
    <property type="match status" value="1"/>
</dbReference>
<reference evidence="2" key="1">
    <citation type="submission" date="2020-04" db="EMBL/GenBank/DDBJ databases">
        <authorList>
            <person name="Alioto T."/>
            <person name="Alioto T."/>
            <person name="Gomez Garrido J."/>
        </authorList>
    </citation>
    <scope>NUCLEOTIDE SEQUENCE</scope>
    <source>
        <strain evidence="2">A484AB</strain>
    </source>
</reference>
<dbReference type="EMBL" id="CACRXK020001223">
    <property type="protein sequence ID" value="CAB3987726.1"/>
    <property type="molecule type" value="Genomic_DNA"/>
</dbReference>
<dbReference type="SUPFAM" id="SSF47576">
    <property type="entry name" value="Calponin-homology domain, CH-domain"/>
    <property type="match status" value="1"/>
</dbReference>
<dbReference type="Gene3D" id="2.40.180.10">
    <property type="entry name" value="Catalase core domain"/>
    <property type="match status" value="1"/>
</dbReference>
<feature type="non-terminal residue" evidence="2">
    <location>
        <position position="1"/>
    </location>
</feature>
<comment type="caution">
    <text evidence="2">The sequence shown here is derived from an EMBL/GenBank/DDBJ whole genome shotgun (WGS) entry which is preliminary data.</text>
</comment>
<dbReference type="PROSITE" id="PS00019">
    <property type="entry name" value="ACTININ_1"/>
    <property type="match status" value="1"/>
</dbReference>
<evidence type="ECO:0000313" key="2">
    <source>
        <dbReference type="EMBL" id="CAB3987726.1"/>
    </source>
</evidence>
<dbReference type="CDD" id="cd00176">
    <property type="entry name" value="SPEC"/>
    <property type="match status" value="8"/>
</dbReference>
<dbReference type="InterPro" id="IPR002017">
    <property type="entry name" value="Spectrin_repeat"/>
</dbReference>
<dbReference type="InterPro" id="IPR036392">
    <property type="entry name" value="PLAT/LH2_dom_sf"/>
</dbReference>
<dbReference type="InterPro" id="IPR001589">
    <property type="entry name" value="Actinin_actin-bd_CS"/>
</dbReference>
<dbReference type="Pfam" id="PF00435">
    <property type="entry name" value="Spectrin"/>
    <property type="match status" value="8"/>
</dbReference>
<sequence length="2000" mass="231356">MSFHYDFTEEEIGAGADVTLRIKSKSGEQEGIQKKTFTKWVNTQFSKARANVEVKDIFKDLRDGTRLITLLEILTGKKLKREKGRLRVHHLNNVGHVLNFLETQKIKLVNIRNDEIVNGNPKLTLGLLWSIISHYQLRDVLRGVVGDYVHDMSKVEKTLLAWCKQSTRGYEGVNVTNLTSSWKNGLAFNALIHRHRPDLFDYKPLLRNSSRGNLEHAFKVANTHLGVPMLLDPEDVDRDQPDKKSIMMYLTTLFDTLPHKEIILEDSSELSSTSTETVQSSRVIKVTQNTYEAEAGEETTSSQGEWEDYNDTLTEVLSWLEKAEKQLKGQAKISNDVDVVKDQFHEHEYFMIDLTNHQSNIGSVLEFGNQLISEGLVGEKEEHQIREQMIMLNDRWEALRLAAMDRQSKLHEQLMDLQQRQIDELASWLTAAEAKIESNDPVGSDSETIKRQIEEHKLFQDDLEAQQQKVNSLTHMVVVVDDNANDNATAELEEQLGILGERWSSVCKWTEERWELLQVLQVSWQQYLTEEGRLNEWLTSKEKEIEDMQRIDASDIDNVHRAIKQLQKLEMEMARQQSSFQDFNDAAQKVAENVDEDSVSVKQIQDQMEEFNERWNALTTQVTQRLSLLKGLDIKLTHLKKEVDETVQWMKDTQTLLNSPMAEASTASSKEIGEKKELIQSLDSAVKKRKTSITKVTRKAEEIIAETKSVSYRATSVEQVLADFNSRWERLCTLLEERKTRLTQVSQDQKVSYIIEIITTLEIIIIEAEKELDRMGEIPDDETRIQEQKKIIQRRENELLAKQSELDNLTSKYSELDTNERPADLERKMTRFKEKWSKVLTLLTNRTKTLNNALESGPPRQYLDTMEGLLKLLKDTEDKLSVEFKLTDTAKLEEQLADVREMESNLKSNEKVLDNLNNSSDKVTKSLSKPKAEQLRRNLTSLNDKWKEIILLIEKRQNQIAKGINQTRQFQSEIAGLMKWIADVESFIHEQVVDGDPESLEVQLDQCEALQGDIGKLQRKMDSLQETGTYITNKSDAEYAAKVKKQLSDLKSNWATAVQQSNEQKEKLAKALNDAEKLDQDIKRLVTWMKHARAGVEDDESTLQHADVTQERLDHYKEVLHEVSKNTSAVAGINTTANKLISRSDKAVAANLREKIKNFNTEWAELKALLNKKQQDVLKLQSEIKTFDRAIDRETERIGEIQKDVQTCHESVGKDDTIMEKCLRTLQRRMADLDENGPASPGTLGQQLITKKVAMVTVKQRLQEYQNLLGDLKERVKKIEQILEEELGRREKSKKDIGVIKIWITKTIQVIERKLDSSEPVDVTTIEELKTDFAEHENILDALEKQNRELLANASDKQKKEVNHAMEEVHAQWKLMQAKFEELKARPSREMESEFVSYHGQILSTVDGIQRTLKKIRLTSSEPREIKLQVDECKKLQDENENLKRTIDTFKRTGQKIISGIPDASKRSGIEKRIEEVVQQHGEMEGKLKKKQQDFAEALQLSEVVEKNMSDIEKWLKDTSMELNRKIQGGFPSDVDGELKWNKNLIHQLTRKMAEVQSVSQKGRELVDLSETAQLDNLEDRINHVNELWEDLSSLAEKRQTTLQHQKKQVSDFERTVDDLNVWVEGVDKALAELDKNEIENNYTEAKRTFDRIKLDAETKQPKFEEMKSLSSDFLRAGTHIMEPYRRLLERRWDSIQIKMKELEYALKSRKEEKDIVDAGRPRDEQVTVSRMVMVQSAPDSDDLWWSAEEEEVQKTPDDLQRSMREIFIEIRTIQEITEEIIVTPRAKHDVVVEQKIKTTNRHLDELNPKIDRILIDGRSVIDNEPDAGKQDETREELLKLSGQWLKLCDVHSKKVVKINPQWYQFRSNVPSTKLWITYMDKHLRQVEPESGKKVLHDDDLHREVLEIVEKKVEDLQERGVETVPEKDLLIMRKKLQLIDNRFDHYKKPQGYKICVYTGDDKDAGTKANAYIKLFGTKGRTDQLHLRKSETNDVQFQPGQ</sequence>
<dbReference type="PROSITE" id="PS50021">
    <property type="entry name" value="CH"/>
    <property type="match status" value="2"/>
</dbReference>
<dbReference type="SMART" id="SM00033">
    <property type="entry name" value="CH"/>
    <property type="match status" value="2"/>
</dbReference>
<evidence type="ECO:0000256" key="1">
    <source>
        <dbReference type="PROSITE-ProRule" id="PRU00152"/>
    </source>
</evidence>
<dbReference type="Gene3D" id="1.20.58.60">
    <property type="match status" value="10"/>
</dbReference>
<gene>
    <name evidence="2" type="ORF">PACLA_8A079839</name>
</gene>
<accession>A0A6S7GFV2</accession>
<dbReference type="Pfam" id="PF00307">
    <property type="entry name" value="CH"/>
    <property type="match status" value="2"/>
</dbReference>
<dbReference type="SMART" id="SM00150">
    <property type="entry name" value="SPEC"/>
    <property type="match status" value="13"/>
</dbReference>
<dbReference type="Pfam" id="PF01477">
    <property type="entry name" value="PLAT"/>
    <property type="match status" value="1"/>
</dbReference>
<keyword evidence="3" id="KW-1185">Reference proteome</keyword>
<dbReference type="InterPro" id="IPR001024">
    <property type="entry name" value="PLAT/LH2_dom"/>
</dbReference>
<dbReference type="InterPro" id="IPR001715">
    <property type="entry name" value="CH_dom"/>
</dbReference>
<dbReference type="OrthoDB" id="5961994at2759"/>
<dbReference type="FunFam" id="1.20.58.60:FF:000075">
    <property type="entry name" value="utrophin isoform X1"/>
    <property type="match status" value="1"/>
</dbReference>
<name>A0A6S7GFV2_PARCT</name>
<dbReference type="Proteomes" id="UP001152795">
    <property type="component" value="Unassembled WGS sequence"/>
</dbReference>